<sequence length="75" mass="8337">MNHDARVKDEANLVRKAGNPAVITNTDLEGYEAYMAKRRAAEESRNQIANIEQRVEGLEGKLDQILNLLQGKSNG</sequence>
<reference evidence="2" key="1">
    <citation type="journal article" date="2024" name="J. Gen. Virol.">
        <title>Novel phages of Pseudomonas syringae unveil numerous potential auxiliary metabolic genes.</title>
        <authorList>
            <person name="Feltin C."/>
            <person name="Garneau J.R."/>
            <person name="Morris C.E."/>
            <person name="Berard A."/>
            <person name="Torres-Barcelo C."/>
        </authorList>
    </citation>
    <scope>NUCLEOTIDE SEQUENCE</scope>
</reference>
<evidence type="ECO:0000313" key="2">
    <source>
        <dbReference type="EMBL" id="XAI71299.1"/>
    </source>
</evidence>
<gene>
    <name evidence="2" type="ORF">Cygsa01_00253</name>
</gene>
<dbReference type="EMBL" id="PP179332">
    <property type="protein sequence ID" value="XAI71299.1"/>
    <property type="molecule type" value="Genomic_DNA"/>
</dbReference>
<accession>A0AAU6W5K2</accession>
<keyword evidence="1" id="KW-0175">Coiled coil</keyword>
<proteinExistence type="predicted"/>
<organism evidence="2">
    <name type="scientific">Pseudomonas phage Cygsa01</name>
    <dbReference type="NCBI Taxonomy" id="3138529"/>
    <lineage>
        <taxon>Viruses</taxon>
    </lineage>
</organism>
<evidence type="ECO:0000256" key="1">
    <source>
        <dbReference type="SAM" id="Coils"/>
    </source>
</evidence>
<protein>
    <submittedName>
        <fullName evidence="2">Uncharacterized protein</fullName>
    </submittedName>
</protein>
<name>A0AAU6W5K2_9VIRU</name>
<feature type="coiled-coil region" evidence="1">
    <location>
        <begin position="34"/>
        <end position="68"/>
    </location>
</feature>